<protein>
    <recommendedName>
        <fullName evidence="2">Heterokaryon incompatibility domain-containing protein</fullName>
    </recommendedName>
</protein>
<feature type="domain" description="Heterokaryon incompatibility" evidence="2">
    <location>
        <begin position="283"/>
        <end position="433"/>
    </location>
</feature>
<evidence type="ECO:0000256" key="1">
    <source>
        <dbReference type="SAM" id="MobiDB-lite"/>
    </source>
</evidence>
<dbReference type="EMBL" id="VFLP01000015">
    <property type="protein sequence ID" value="TRX95629.1"/>
    <property type="molecule type" value="Genomic_DNA"/>
</dbReference>
<organism evidence="3 4">
    <name type="scientific">Xylaria flabelliformis</name>
    <dbReference type="NCBI Taxonomy" id="2512241"/>
    <lineage>
        <taxon>Eukaryota</taxon>
        <taxon>Fungi</taxon>
        <taxon>Dikarya</taxon>
        <taxon>Ascomycota</taxon>
        <taxon>Pezizomycotina</taxon>
        <taxon>Sordariomycetes</taxon>
        <taxon>Xylariomycetidae</taxon>
        <taxon>Xylariales</taxon>
        <taxon>Xylariaceae</taxon>
        <taxon>Xylaria</taxon>
    </lineage>
</organism>
<feature type="compositionally biased region" description="Low complexity" evidence="1">
    <location>
        <begin position="81"/>
        <end position="91"/>
    </location>
</feature>
<sequence>MPDYSSWTTTGSVKMPPLQPIPSDIARPGDALCDICRTIDFTPAAFFIGAERQNNGSSSSDEDDSVGTEDDDDDDDDDDSIALSNDNLSSSPDDEDEDGEDDDDNMSQMSSESFARPFIELGKITDVRSRVHCPFCRLALAAVGGSRVPDVKDGEPVSLEVSIIKNGIAARGEDVVPTRVLMPSVSAGDAFVEEAAVFPEIALLANDSPEGPVSLVRPVCPEKIDFKLVRNWLSLCESFHGDECRKRPGMHDFPAHPANILKEFRLIDVENGCLVRATDDDKYAALSYVWGKAEVLRTVKTNVESLEQPGAFHTPEIDPHVPLTIKDAIQATREIGIRYLWVDALCIVQDDEEGEKLPHIKQMNRIYETAELVIVAMSSQDANSGLPGVRPWTRNFKQHIEQMTPELRLGIRTGYGNDSVGGIYDTRGWTYQEQCFARRQLIFAGGQAVFLCKYGGNWSEDRVVEDAGLIRREMLEGGSSTAWDGDDDIRTYEGPVQNYSNRTLSYQSDTYAAFAGVSQRMRDLLNVDLCHGIPPRYFDWCLLWDPMGKQTRRLGTASWSWSGWEGGAFPRIWDWYSPKVRNIKNALRNRTWIIWYHRIAHDSTDCRLVWNWNPEDKRAHESRNFYGGGSQSRFSIDCSRTRPTDRLLRGAPTYYPDILCDTPGSGYLQFWTVSVEFQLDKPASSEAGAVGNWFNGHTQLGIFGSSGRELGTIQVSNAWLGESPNLPLTREFILLCEGRDERADDYRYDDEPGWKYKVMLLEWRGEYAERVAVGSIGKGDEMEGSPVWKEIILG</sequence>
<dbReference type="Proteomes" id="UP000319160">
    <property type="component" value="Unassembled WGS sequence"/>
</dbReference>
<dbReference type="OrthoDB" id="2958217at2759"/>
<accession>A0A553I5Z6</accession>
<feature type="compositionally biased region" description="Acidic residues" evidence="1">
    <location>
        <begin position="92"/>
        <end position="105"/>
    </location>
</feature>
<name>A0A553I5Z6_9PEZI</name>
<feature type="compositionally biased region" description="Polar residues" evidence="1">
    <location>
        <begin position="1"/>
        <end position="12"/>
    </location>
</feature>
<feature type="region of interest" description="Disordered" evidence="1">
    <location>
        <begin position="51"/>
        <end position="112"/>
    </location>
</feature>
<gene>
    <name evidence="3" type="ORF">FHL15_003587</name>
</gene>
<evidence type="ECO:0000259" key="2">
    <source>
        <dbReference type="Pfam" id="PF06985"/>
    </source>
</evidence>
<feature type="region of interest" description="Disordered" evidence="1">
    <location>
        <begin position="1"/>
        <end position="22"/>
    </location>
</feature>
<evidence type="ECO:0000313" key="3">
    <source>
        <dbReference type="EMBL" id="TRX95629.1"/>
    </source>
</evidence>
<feature type="compositionally biased region" description="Acidic residues" evidence="1">
    <location>
        <begin position="60"/>
        <end position="80"/>
    </location>
</feature>
<evidence type="ECO:0000313" key="4">
    <source>
        <dbReference type="Proteomes" id="UP000319160"/>
    </source>
</evidence>
<dbReference type="PANTHER" id="PTHR33112:SF12">
    <property type="entry name" value="HETEROKARYON INCOMPATIBILITY DOMAIN-CONTAINING PROTEIN"/>
    <property type="match status" value="1"/>
</dbReference>
<dbReference type="STRING" id="2512241.A0A553I5Z6"/>
<dbReference type="InterPro" id="IPR010730">
    <property type="entry name" value="HET"/>
</dbReference>
<dbReference type="PANTHER" id="PTHR33112">
    <property type="entry name" value="DOMAIN PROTEIN, PUTATIVE-RELATED"/>
    <property type="match status" value="1"/>
</dbReference>
<dbReference type="AlphaFoldDB" id="A0A553I5Z6"/>
<keyword evidence="4" id="KW-1185">Reference proteome</keyword>
<dbReference type="Pfam" id="PF06985">
    <property type="entry name" value="HET"/>
    <property type="match status" value="1"/>
</dbReference>
<reference evidence="4" key="1">
    <citation type="submission" date="2019-06" db="EMBL/GenBank/DDBJ databases">
        <title>Draft genome sequence of the griseofulvin-producing fungus Xylaria cubensis strain G536.</title>
        <authorList>
            <person name="Mead M.E."/>
            <person name="Raja H.A."/>
            <person name="Steenwyk J.L."/>
            <person name="Knowles S.L."/>
            <person name="Oberlies N.H."/>
            <person name="Rokas A."/>
        </authorList>
    </citation>
    <scope>NUCLEOTIDE SEQUENCE [LARGE SCALE GENOMIC DNA]</scope>
    <source>
        <strain evidence="4">G536</strain>
    </source>
</reference>
<proteinExistence type="predicted"/>
<comment type="caution">
    <text evidence="3">The sequence shown here is derived from an EMBL/GenBank/DDBJ whole genome shotgun (WGS) entry which is preliminary data.</text>
</comment>